<dbReference type="Proteomes" id="UP000238348">
    <property type="component" value="Chromosome"/>
</dbReference>
<dbReference type="InterPro" id="IPR036895">
    <property type="entry name" value="Uracil-DNA_glycosylase-like_sf"/>
</dbReference>
<dbReference type="GO" id="GO:0006285">
    <property type="term" value="P:base-excision repair, AP site formation"/>
    <property type="evidence" value="ECO:0007669"/>
    <property type="project" value="InterPro"/>
</dbReference>
<dbReference type="Gene3D" id="3.40.470.10">
    <property type="entry name" value="Uracil-DNA glycosylase-like domain"/>
    <property type="match status" value="1"/>
</dbReference>
<keyword evidence="3" id="KW-0234">DNA repair</keyword>
<evidence type="ECO:0000313" key="5">
    <source>
        <dbReference type="EMBL" id="AUX44824.1"/>
    </source>
</evidence>
<dbReference type="EMBL" id="CP012673">
    <property type="protein sequence ID" value="AUX44824.1"/>
    <property type="molecule type" value="Genomic_DNA"/>
</dbReference>
<evidence type="ECO:0000256" key="1">
    <source>
        <dbReference type="ARBA" id="ARBA00022763"/>
    </source>
</evidence>
<dbReference type="CDD" id="cd10028">
    <property type="entry name" value="UDG-F2_TDG_MUG"/>
    <property type="match status" value="1"/>
</dbReference>
<protein>
    <submittedName>
        <fullName evidence="5">DNA glycosylase</fullName>
    </submittedName>
</protein>
<reference evidence="5 6" key="1">
    <citation type="submission" date="2015-09" db="EMBL/GenBank/DDBJ databases">
        <title>Sorangium comparison.</title>
        <authorList>
            <person name="Zaburannyi N."/>
            <person name="Bunk B."/>
            <person name="Overmann J."/>
            <person name="Mueller R."/>
        </authorList>
    </citation>
    <scope>NUCLEOTIDE SEQUENCE [LARGE SCALE GENOMIC DNA]</scope>
    <source>
        <strain evidence="5 6">So ce26</strain>
    </source>
</reference>
<evidence type="ECO:0000256" key="2">
    <source>
        <dbReference type="ARBA" id="ARBA00022801"/>
    </source>
</evidence>
<keyword evidence="2" id="KW-0378">Hydrolase</keyword>
<evidence type="ECO:0000313" key="6">
    <source>
        <dbReference type="Proteomes" id="UP000238348"/>
    </source>
</evidence>
<dbReference type="NCBIfam" id="NF007570">
    <property type="entry name" value="PRK10201.1"/>
    <property type="match status" value="1"/>
</dbReference>
<dbReference type="SMART" id="SM00986">
    <property type="entry name" value="UDG"/>
    <property type="match status" value="1"/>
</dbReference>
<organism evidence="5 6">
    <name type="scientific">Sorangium cellulosum</name>
    <name type="common">Polyangium cellulosum</name>
    <dbReference type="NCBI Taxonomy" id="56"/>
    <lineage>
        <taxon>Bacteria</taxon>
        <taxon>Pseudomonadati</taxon>
        <taxon>Myxococcota</taxon>
        <taxon>Polyangia</taxon>
        <taxon>Polyangiales</taxon>
        <taxon>Polyangiaceae</taxon>
        <taxon>Sorangium</taxon>
    </lineage>
</organism>
<evidence type="ECO:0000259" key="4">
    <source>
        <dbReference type="SMART" id="SM00986"/>
    </source>
</evidence>
<dbReference type="InterPro" id="IPR005122">
    <property type="entry name" value="Uracil-DNA_glycosylase-like"/>
</dbReference>
<dbReference type="GO" id="GO:0008263">
    <property type="term" value="F:pyrimidine-specific mismatch base pair DNA N-glycosylase activity"/>
    <property type="evidence" value="ECO:0007669"/>
    <property type="project" value="TreeGrafter"/>
</dbReference>
<gene>
    <name evidence="5" type="ORF">SOCE26_062930</name>
</gene>
<evidence type="ECO:0000256" key="3">
    <source>
        <dbReference type="ARBA" id="ARBA00023204"/>
    </source>
</evidence>
<feature type="domain" description="Uracil-DNA glycosylase-like" evidence="4">
    <location>
        <begin position="21"/>
        <end position="179"/>
    </location>
</feature>
<keyword evidence="1" id="KW-0227">DNA damage</keyword>
<dbReference type="RefSeq" id="WP_275937356.1">
    <property type="nucleotide sequence ID" value="NZ_CP012673.1"/>
</dbReference>
<accession>A0A2L0EZU6</accession>
<dbReference type="SUPFAM" id="SSF52141">
    <property type="entry name" value="Uracil-DNA glycosylase-like"/>
    <property type="match status" value="1"/>
</dbReference>
<dbReference type="AlphaFoldDB" id="A0A2L0EZU6"/>
<dbReference type="InterPro" id="IPR015637">
    <property type="entry name" value="MUG/TDG"/>
</dbReference>
<proteinExistence type="predicted"/>
<dbReference type="GO" id="GO:0004844">
    <property type="term" value="F:uracil DNA N-glycosylase activity"/>
    <property type="evidence" value="ECO:0007669"/>
    <property type="project" value="TreeGrafter"/>
</dbReference>
<name>A0A2L0EZU6_SORCE</name>
<dbReference type="SMART" id="SM00987">
    <property type="entry name" value="UreE_C"/>
    <property type="match status" value="1"/>
</dbReference>
<dbReference type="PANTHER" id="PTHR12159:SF9">
    <property type="entry name" value="G_T MISMATCH-SPECIFIC THYMINE DNA GLYCOSYLASE"/>
    <property type="match status" value="1"/>
</dbReference>
<sequence length="189" mass="20253">MSTPRRPTKEELLAAASKTVPDVIAPDLVVLFCGINPGLYTAAVGHHFARPGNRFWPALHAGGFTDRVLSPSEERDLLALGYGITNVVDRATATADEVSSGELAAGRLRLEAKVRRYRPRFLAVLGLGAYRTAFGRPRAAPGPQPEPLGATRVWVLPNPSGLNASYQPRQLAAMFRALREAVEATSGSP</sequence>
<dbReference type="Pfam" id="PF03167">
    <property type="entry name" value="UDG"/>
    <property type="match status" value="1"/>
</dbReference>
<dbReference type="PANTHER" id="PTHR12159">
    <property type="entry name" value="G/T AND G/U MISMATCH-SPECIFIC DNA GLYCOSYLASE"/>
    <property type="match status" value="1"/>
</dbReference>